<protein>
    <submittedName>
        <fullName evidence="1">Uncharacterized protein</fullName>
    </submittedName>
</protein>
<dbReference type="EMBL" id="JBBUTI010000006">
    <property type="protein sequence ID" value="MEK8046888.1"/>
    <property type="molecule type" value="Genomic_DNA"/>
</dbReference>
<reference evidence="1 2" key="1">
    <citation type="submission" date="2024-04" db="EMBL/GenBank/DDBJ databases">
        <title>Novel species of the genus Ideonella isolated from streams.</title>
        <authorList>
            <person name="Lu H."/>
        </authorList>
    </citation>
    <scope>NUCLEOTIDE SEQUENCE [LARGE SCALE GENOMIC DNA]</scope>
    <source>
        <strain evidence="1 2">LYT19W</strain>
    </source>
</reference>
<name>A0ABU9C4S7_9BURK</name>
<keyword evidence="2" id="KW-1185">Reference proteome</keyword>
<dbReference type="Proteomes" id="UP001379945">
    <property type="component" value="Unassembled WGS sequence"/>
</dbReference>
<sequence length="395" mass="43392">MDKERAGGLVKQVLTERELTVRSTADEGARFKSEPFKFESESQIRYQGSYNFQVVNGEIKVTITDIRFASGMPTLFPVPGALLASLSNPMQERLQALAAGTPMARASHTSAPPVVPASGDHLNQADILGIHLNMSAAQARKVLAGKGKWTERPLKSGIGNEYRQLPMTVGHFQYRCAGAGPCKVGDAIESMATYALPGQPDMVGIYRVRIFGANEKPLLNETAKALQDKYGRELFHTPHEYMGTADRYTMRWAANIPGGVRGDYSGLSPMDQRSATGCPIAYLPEAPMPEWGDPKTFYSANDIDANQPTINRPEFFTDVNRVLRKERPLAGCGTLLGVVLALDSNRDYVKHMRVSVLNYARLDAQLQALGSSFLKDADGARMQQLEKDKGRKPEL</sequence>
<comment type="caution">
    <text evidence="1">The sequence shown here is derived from an EMBL/GenBank/DDBJ whole genome shotgun (WGS) entry which is preliminary data.</text>
</comment>
<dbReference type="RefSeq" id="WP_341399183.1">
    <property type="nucleotide sequence ID" value="NZ_JBBUTI010000006.1"/>
</dbReference>
<evidence type="ECO:0000313" key="2">
    <source>
        <dbReference type="Proteomes" id="UP001379945"/>
    </source>
</evidence>
<proteinExistence type="predicted"/>
<organism evidence="1 2">
    <name type="scientific">Ideonella margarita</name>
    <dbReference type="NCBI Taxonomy" id="2984191"/>
    <lineage>
        <taxon>Bacteria</taxon>
        <taxon>Pseudomonadati</taxon>
        <taxon>Pseudomonadota</taxon>
        <taxon>Betaproteobacteria</taxon>
        <taxon>Burkholderiales</taxon>
        <taxon>Sphaerotilaceae</taxon>
        <taxon>Ideonella</taxon>
    </lineage>
</organism>
<evidence type="ECO:0000313" key="1">
    <source>
        <dbReference type="EMBL" id="MEK8046888.1"/>
    </source>
</evidence>
<gene>
    <name evidence="1" type="ORF">AACH00_11045</name>
</gene>
<accession>A0ABU9C4S7</accession>